<feature type="binding site" evidence="8">
    <location>
        <position position="22"/>
    </location>
    <ligand>
        <name>GTP</name>
        <dbReference type="ChEBI" id="CHEBI:37565"/>
    </ligand>
</feature>
<evidence type="ECO:0000256" key="7">
    <source>
        <dbReference type="ARBA" id="ARBA00023150"/>
    </source>
</evidence>
<dbReference type="GO" id="GO:0005525">
    <property type="term" value="F:GTP binding"/>
    <property type="evidence" value="ECO:0007669"/>
    <property type="project" value="UniProtKB-UniRule"/>
</dbReference>
<dbReference type="InterPro" id="IPR025877">
    <property type="entry name" value="MobA-like_NTP_Trfase"/>
</dbReference>
<dbReference type="InterPro" id="IPR029044">
    <property type="entry name" value="Nucleotide-diphossugar_trans"/>
</dbReference>
<dbReference type="GO" id="GO:0061603">
    <property type="term" value="F:molybdenum cofactor guanylyltransferase activity"/>
    <property type="evidence" value="ECO:0007669"/>
    <property type="project" value="UniProtKB-EC"/>
</dbReference>
<dbReference type="Gene3D" id="3.90.550.10">
    <property type="entry name" value="Spore Coat Polysaccharide Biosynthesis Protein SpsA, Chain A"/>
    <property type="match status" value="1"/>
</dbReference>
<dbReference type="EC" id="2.7.7.77" evidence="8"/>
<evidence type="ECO:0000256" key="1">
    <source>
        <dbReference type="ARBA" id="ARBA00022490"/>
    </source>
</evidence>
<evidence type="ECO:0000256" key="3">
    <source>
        <dbReference type="ARBA" id="ARBA00022723"/>
    </source>
</evidence>
<comment type="function">
    <text evidence="8">Transfers a GMP moiety from GTP to Mo-molybdopterin (Mo-MPT) cofactor (Moco or molybdenum cofactor) to form Mo-molybdopterin guanine dinucleotide (Mo-MGD) cofactor.</text>
</comment>
<evidence type="ECO:0000313" key="11">
    <source>
        <dbReference type="Proteomes" id="UP000609121"/>
    </source>
</evidence>
<evidence type="ECO:0000256" key="8">
    <source>
        <dbReference type="HAMAP-Rule" id="MF_00316"/>
    </source>
</evidence>
<accession>A0A8J6Z0X0</accession>
<dbReference type="PANTHER" id="PTHR19136:SF81">
    <property type="entry name" value="MOLYBDENUM COFACTOR GUANYLYLTRANSFERASE"/>
    <property type="match status" value="1"/>
</dbReference>
<evidence type="ECO:0000256" key="4">
    <source>
        <dbReference type="ARBA" id="ARBA00022741"/>
    </source>
</evidence>
<comment type="subunit">
    <text evidence="8">Monomer.</text>
</comment>
<comment type="domain">
    <text evidence="8">The N-terminal domain determines nucleotide recognition and specific binding, while the C-terminal domain determines the specific binding to the target protein.</text>
</comment>
<dbReference type="NCBIfam" id="TIGR02665">
    <property type="entry name" value="molyb_mobA"/>
    <property type="match status" value="1"/>
</dbReference>
<feature type="binding site" evidence="8">
    <location>
        <position position="68"/>
    </location>
    <ligand>
        <name>GTP</name>
        <dbReference type="ChEBI" id="CHEBI:37565"/>
    </ligand>
</feature>
<proteinExistence type="inferred from homology"/>
<feature type="binding site" evidence="8">
    <location>
        <position position="101"/>
    </location>
    <ligand>
        <name>GTP</name>
        <dbReference type="ChEBI" id="CHEBI:37565"/>
    </ligand>
</feature>
<dbReference type="Pfam" id="PF12804">
    <property type="entry name" value="NTP_transf_3"/>
    <property type="match status" value="1"/>
</dbReference>
<reference evidence="10" key="1">
    <citation type="submission" date="2020-09" db="EMBL/GenBank/DDBJ databases">
        <title>A novel bacterium of genus Mangrovicoccus, isolated from South China Sea.</title>
        <authorList>
            <person name="Huang H."/>
            <person name="Mo K."/>
            <person name="Hu Y."/>
        </authorList>
    </citation>
    <scope>NUCLEOTIDE SEQUENCE</scope>
    <source>
        <strain evidence="10">HB182678</strain>
    </source>
</reference>
<protein>
    <recommendedName>
        <fullName evidence="8">Molybdenum cofactor guanylyltransferase</fullName>
        <shortName evidence="8">MoCo guanylyltransferase</shortName>
        <ecNumber evidence="8">2.7.7.77</ecNumber>
    </recommendedName>
    <alternativeName>
        <fullName evidence="8">GTP:molybdopterin guanylyltransferase</fullName>
    </alternativeName>
    <alternativeName>
        <fullName evidence="8">Mo-MPT guanylyltransferase</fullName>
    </alternativeName>
    <alternativeName>
        <fullName evidence="8">Molybdopterin guanylyltransferase</fullName>
    </alternativeName>
    <alternativeName>
        <fullName evidence="8">Molybdopterin-guanine dinucleotide synthase</fullName>
        <shortName evidence="8">MGD synthase</shortName>
    </alternativeName>
</protein>
<dbReference type="AlphaFoldDB" id="A0A8J6Z0X0"/>
<dbReference type="GO" id="GO:0046872">
    <property type="term" value="F:metal ion binding"/>
    <property type="evidence" value="ECO:0007669"/>
    <property type="project" value="UniProtKB-KW"/>
</dbReference>
<keyword evidence="10" id="KW-0548">Nucleotidyltransferase</keyword>
<feature type="binding site" evidence="8">
    <location>
        <position position="50"/>
    </location>
    <ligand>
        <name>GTP</name>
        <dbReference type="ChEBI" id="CHEBI:37565"/>
    </ligand>
</feature>
<dbReference type="GO" id="GO:1902758">
    <property type="term" value="P:bis(molybdopterin guanine dinucleotide)molybdenum biosynthetic process"/>
    <property type="evidence" value="ECO:0007669"/>
    <property type="project" value="TreeGrafter"/>
</dbReference>
<keyword evidence="1 8" id="KW-0963">Cytoplasm</keyword>
<gene>
    <name evidence="8 10" type="primary">mobA</name>
    <name evidence="10" type="ORF">ICN82_14665</name>
</gene>
<comment type="cofactor">
    <cofactor evidence="8">
        <name>Mg(2+)</name>
        <dbReference type="ChEBI" id="CHEBI:18420"/>
    </cofactor>
</comment>
<dbReference type="HAMAP" id="MF_00316">
    <property type="entry name" value="MobA"/>
    <property type="match status" value="1"/>
</dbReference>
<feature type="binding site" evidence="8">
    <location>
        <begin position="9"/>
        <end position="11"/>
    </location>
    <ligand>
        <name>GTP</name>
        <dbReference type="ChEBI" id="CHEBI:37565"/>
    </ligand>
</feature>
<dbReference type="SUPFAM" id="SSF53448">
    <property type="entry name" value="Nucleotide-diphospho-sugar transferases"/>
    <property type="match status" value="1"/>
</dbReference>
<evidence type="ECO:0000256" key="5">
    <source>
        <dbReference type="ARBA" id="ARBA00022842"/>
    </source>
</evidence>
<dbReference type="Proteomes" id="UP000609121">
    <property type="component" value="Unassembled WGS sequence"/>
</dbReference>
<keyword evidence="7 8" id="KW-0501">Molybdenum cofactor biosynthesis</keyword>
<evidence type="ECO:0000313" key="10">
    <source>
        <dbReference type="EMBL" id="MBE3639441.1"/>
    </source>
</evidence>
<organism evidence="10 11">
    <name type="scientific">Mangrovicoccus algicola</name>
    <dbReference type="NCBI Taxonomy" id="2771008"/>
    <lineage>
        <taxon>Bacteria</taxon>
        <taxon>Pseudomonadati</taxon>
        <taxon>Pseudomonadota</taxon>
        <taxon>Alphaproteobacteria</taxon>
        <taxon>Rhodobacterales</taxon>
        <taxon>Paracoccaceae</taxon>
        <taxon>Mangrovicoccus</taxon>
    </lineage>
</organism>
<dbReference type="PANTHER" id="PTHR19136">
    <property type="entry name" value="MOLYBDENUM COFACTOR GUANYLYLTRANSFERASE"/>
    <property type="match status" value="1"/>
</dbReference>
<dbReference type="EMBL" id="JACVXA010000046">
    <property type="protein sequence ID" value="MBE3639441.1"/>
    <property type="molecule type" value="Genomic_DNA"/>
</dbReference>
<dbReference type="GO" id="GO:0005737">
    <property type="term" value="C:cytoplasm"/>
    <property type="evidence" value="ECO:0007669"/>
    <property type="project" value="UniProtKB-SubCell"/>
</dbReference>
<comment type="caution">
    <text evidence="10">The sequence shown here is derived from an EMBL/GenBank/DDBJ whole genome shotgun (WGS) entry which is preliminary data.</text>
</comment>
<evidence type="ECO:0000256" key="6">
    <source>
        <dbReference type="ARBA" id="ARBA00023134"/>
    </source>
</evidence>
<name>A0A8J6Z0X0_9RHOB</name>
<comment type="catalytic activity">
    <reaction evidence="8">
        <text>Mo-molybdopterin + GTP + H(+) = Mo-molybdopterin guanine dinucleotide + diphosphate</text>
        <dbReference type="Rhea" id="RHEA:34243"/>
        <dbReference type="ChEBI" id="CHEBI:15378"/>
        <dbReference type="ChEBI" id="CHEBI:33019"/>
        <dbReference type="ChEBI" id="CHEBI:37565"/>
        <dbReference type="ChEBI" id="CHEBI:71302"/>
        <dbReference type="ChEBI" id="CHEBI:71310"/>
        <dbReference type="EC" id="2.7.7.77"/>
    </reaction>
</comment>
<evidence type="ECO:0000256" key="2">
    <source>
        <dbReference type="ARBA" id="ARBA00022679"/>
    </source>
</evidence>
<keyword evidence="2 8" id="KW-0808">Transferase</keyword>
<dbReference type="CDD" id="cd02503">
    <property type="entry name" value="MobA"/>
    <property type="match status" value="1"/>
</dbReference>
<comment type="similarity">
    <text evidence="8">Belongs to the MobA family.</text>
</comment>
<keyword evidence="5 8" id="KW-0460">Magnesium</keyword>
<keyword evidence="11" id="KW-1185">Reference proteome</keyword>
<keyword evidence="3 8" id="KW-0479">Metal-binding</keyword>
<keyword evidence="6 8" id="KW-0342">GTP-binding</keyword>
<dbReference type="RefSeq" id="WP_193184121.1">
    <property type="nucleotide sequence ID" value="NZ_JACVXA010000046.1"/>
</dbReference>
<dbReference type="InterPro" id="IPR013482">
    <property type="entry name" value="Molybde_CF_guanTrfase"/>
</dbReference>
<evidence type="ECO:0000259" key="9">
    <source>
        <dbReference type="Pfam" id="PF12804"/>
    </source>
</evidence>
<feature type="binding site" evidence="8">
    <location>
        <position position="101"/>
    </location>
    <ligand>
        <name>Mg(2+)</name>
        <dbReference type="ChEBI" id="CHEBI:18420"/>
    </ligand>
</feature>
<sequence length="203" mass="21060">MTTPLGVILAGGQGRRMGGAEKGLLMLGGRCLLDRAIDRLGVQVAGLAVNANGPAECYAEFGLPVLRDTVPGHPGPLAGVLAGLDWAAAQGAERIVTVAVDTPFFPADLAARLERTAGRAGTSIAMAATEEEGRLFRQPVFGLWPVALRGDLRSALGQGVRKARFWADSHGTATALFAAEAFFNINTPADLDRAAAMLPEAEG</sequence>
<keyword evidence="4 8" id="KW-0547">Nucleotide-binding</keyword>
<comment type="subcellular location">
    <subcellularLocation>
        <location evidence="8">Cytoplasm</location>
    </subcellularLocation>
</comment>
<feature type="domain" description="MobA-like NTP transferase" evidence="9">
    <location>
        <begin position="6"/>
        <end position="166"/>
    </location>
</feature>